<feature type="compositionally biased region" description="Polar residues" evidence="9">
    <location>
        <begin position="255"/>
        <end position="270"/>
    </location>
</feature>
<dbReference type="GO" id="GO:0016020">
    <property type="term" value="C:membrane"/>
    <property type="evidence" value="ECO:0007669"/>
    <property type="project" value="UniProtKB-SubCell"/>
</dbReference>
<feature type="region of interest" description="Disordered" evidence="9">
    <location>
        <begin position="303"/>
        <end position="331"/>
    </location>
</feature>
<dbReference type="EC" id="2.3.1.225" evidence="8"/>
<protein>
    <recommendedName>
        <fullName evidence="8">S-acyltransferase</fullName>
        <ecNumber evidence="8">2.3.1.225</ecNumber>
    </recommendedName>
    <alternativeName>
        <fullName evidence="8">Palmitoyltransferase</fullName>
    </alternativeName>
</protein>
<dbReference type="EMBL" id="LR746265">
    <property type="protein sequence ID" value="CAA7391213.1"/>
    <property type="molecule type" value="Genomic_DNA"/>
</dbReference>
<name>A0A7I8K446_SPIIN</name>
<evidence type="ECO:0000256" key="7">
    <source>
        <dbReference type="ARBA" id="ARBA00023315"/>
    </source>
</evidence>
<feature type="transmembrane region" description="Helical" evidence="8">
    <location>
        <begin position="12"/>
        <end position="33"/>
    </location>
</feature>
<evidence type="ECO:0000256" key="9">
    <source>
        <dbReference type="SAM" id="MobiDB-lite"/>
    </source>
</evidence>
<comment type="catalytic activity">
    <reaction evidence="8">
        <text>L-cysteinyl-[protein] + hexadecanoyl-CoA = S-hexadecanoyl-L-cysteinyl-[protein] + CoA</text>
        <dbReference type="Rhea" id="RHEA:36683"/>
        <dbReference type="Rhea" id="RHEA-COMP:10131"/>
        <dbReference type="Rhea" id="RHEA-COMP:11032"/>
        <dbReference type="ChEBI" id="CHEBI:29950"/>
        <dbReference type="ChEBI" id="CHEBI:57287"/>
        <dbReference type="ChEBI" id="CHEBI:57379"/>
        <dbReference type="ChEBI" id="CHEBI:74151"/>
        <dbReference type="EC" id="2.3.1.225"/>
    </reaction>
</comment>
<keyword evidence="6 8" id="KW-0472">Membrane</keyword>
<dbReference type="GO" id="GO:0006612">
    <property type="term" value="P:protein targeting to membrane"/>
    <property type="evidence" value="ECO:0007669"/>
    <property type="project" value="TreeGrafter"/>
</dbReference>
<evidence type="ECO:0000313" key="11">
    <source>
        <dbReference type="EMBL" id="CAA7391213.1"/>
    </source>
</evidence>
<evidence type="ECO:0000256" key="4">
    <source>
        <dbReference type="ARBA" id="ARBA00022692"/>
    </source>
</evidence>
<feature type="region of interest" description="Disordered" evidence="9">
    <location>
        <begin position="246"/>
        <end position="270"/>
    </location>
</feature>
<feature type="transmembrane region" description="Helical" evidence="8">
    <location>
        <begin position="147"/>
        <end position="173"/>
    </location>
</feature>
<dbReference type="OrthoDB" id="9909019at2759"/>
<feature type="compositionally biased region" description="Low complexity" evidence="9">
    <location>
        <begin position="397"/>
        <end position="408"/>
    </location>
</feature>
<feature type="region of interest" description="Disordered" evidence="9">
    <location>
        <begin position="366"/>
        <end position="441"/>
    </location>
</feature>
<gene>
    <name evidence="11" type="ORF">SI8410_02002564</name>
</gene>
<feature type="transmembrane region" description="Helical" evidence="8">
    <location>
        <begin position="45"/>
        <end position="62"/>
    </location>
</feature>
<feature type="domain" description="Palmitoyltransferase DHHC" evidence="10">
    <location>
        <begin position="117"/>
        <end position="238"/>
    </location>
</feature>
<dbReference type="PROSITE" id="PS50216">
    <property type="entry name" value="DHHC"/>
    <property type="match status" value="1"/>
</dbReference>
<dbReference type="Proteomes" id="UP000663760">
    <property type="component" value="Chromosome 2"/>
</dbReference>
<dbReference type="GO" id="GO:0005783">
    <property type="term" value="C:endoplasmic reticulum"/>
    <property type="evidence" value="ECO:0007669"/>
    <property type="project" value="TreeGrafter"/>
</dbReference>
<keyword evidence="12" id="KW-1185">Reference proteome</keyword>
<reference evidence="11" key="1">
    <citation type="submission" date="2020-02" db="EMBL/GenBank/DDBJ databases">
        <authorList>
            <person name="Scholz U."/>
            <person name="Mascher M."/>
            <person name="Fiebig A."/>
        </authorList>
    </citation>
    <scope>NUCLEOTIDE SEQUENCE</scope>
</reference>
<sequence>MARRHGWQLPAHSLQVIAITVYFLLSIAFYAFFAPFLGQDLYEDVATGVYSLLVLCVFILYVRCTAIDPVDPSIMVAPQEVPGYKSGNKLQAGESFLPILSLSFQCFLSDEWSVRRFSKHCRSCDKCVDGFDHHCQWLNNCVGRKNYFTFLSLMAMSLIWLLAESAVGVAVLVRCFTAKRATELQIIERLGNGFSLVPFAAVVGLCTGVSMFACVPLGELFFFHILLIRKGITTYEYVVAMRAQSEAPPGPSAGGDQQSLPPSPISSVATGMSGGSSIGLQYRGAWCTPPRVFVDRPDEIVPHLEPGRVPSTVDPDAVDPSEKGKAAPPKRPVKISAWKLAKLDSGEALKAAAKARASSSVIRPVGSHRRYDTDNCSSGAASSRSSSISVDVLHLRSSSPMKSSYPPSLTSREDLDAYSRTPSSFSSPRLGGAAVGSSSAWDRPPAGAGHFNRGYPLAIRSPLSSGMNDADSVASDDTEPEAIRAAAPPAMAGGFRSSVYWDQSLGRFVNSQSSYAGESVFYGYPLQVNGGGWRSSGAAGHHRSLRQGGGAEGRRGSIQLPAFVPPRDSQE</sequence>
<evidence type="ECO:0000256" key="2">
    <source>
        <dbReference type="ARBA" id="ARBA00008574"/>
    </source>
</evidence>
<evidence type="ECO:0000256" key="3">
    <source>
        <dbReference type="ARBA" id="ARBA00022679"/>
    </source>
</evidence>
<keyword evidence="4 8" id="KW-0812">Transmembrane</keyword>
<comment type="subcellular location">
    <subcellularLocation>
        <location evidence="1">Membrane</location>
        <topology evidence="1">Multi-pass membrane protein</topology>
    </subcellularLocation>
</comment>
<evidence type="ECO:0000256" key="5">
    <source>
        <dbReference type="ARBA" id="ARBA00022989"/>
    </source>
</evidence>
<feature type="compositionally biased region" description="Low complexity" evidence="9">
    <location>
        <begin position="377"/>
        <end position="389"/>
    </location>
</feature>
<accession>A0A7I8K446</accession>
<dbReference type="GO" id="GO:0019706">
    <property type="term" value="F:protein-cysteine S-palmitoyltransferase activity"/>
    <property type="evidence" value="ECO:0007669"/>
    <property type="project" value="UniProtKB-EC"/>
</dbReference>
<comment type="domain">
    <text evidence="8">The DHHC domain is required for palmitoyltransferase activity.</text>
</comment>
<dbReference type="PANTHER" id="PTHR22883:SF203">
    <property type="entry name" value="PALMITOYLTRANSFERASE"/>
    <property type="match status" value="1"/>
</dbReference>
<evidence type="ECO:0000313" key="12">
    <source>
        <dbReference type="Proteomes" id="UP000663760"/>
    </source>
</evidence>
<comment type="similarity">
    <text evidence="2 8">Belongs to the DHHC palmitoyltransferase family.</text>
</comment>
<keyword evidence="3 8" id="KW-0808">Transferase</keyword>
<evidence type="ECO:0000259" key="10">
    <source>
        <dbReference type="Pfam" id="PF01529"/>
    </source>
</evidence>
<evidence type="ECO:0000256" key="1">
    <source>
        <dbReference type="ARBA" id="ARBA00004141"/>
    </source>
</evidence>
<dbReference type="PANTHER" id="PTHR22883">
    <property type="entry name" value="ZINC FINGER DHHC DOMAIN CONTAINING PROTEIN"/>
    <property type="match status" value="1"/>
</dbReference>
<organism evidence="11 12">
    <name type="scientific">Spirodela intermedia</name>
    <name type="common">Intermediate duckweed</name>
    <dbReference type="NCBI Taxonomy" id="51605"/>
    <lineage>
        <taxon>Eukaryota</taxon>
        <taxon>Viridiplantae</taxon>
        <taxon>Streptophyta</taxon>
        <taxon>Embryophyta</taxon>
        <taxon>Tracheophyta</taxon>
        <taxon>Spermatophyta</taxon>
        <taxon>Magnoliopsida</taxon>
        <taxon>Liliopsida</taxon>
        <taxon>Araceae</taxon>
        <taxon>Lemnoideae</taxon>
        <taxon>Spirodela</taxon>
    </lineage>
</organism>
<dbReference type="Pfam" id="PF01529">
    <property type="entry name" value="DHHC"/>
    <property type="match status" value="1"/>
</dbReference>
<feature type="transmembrane region" description="Helical" evidence="8">
    <location>
        <begin position="193"/>
        <end position="222"/>
    </location>
</feature>
<keyword evidence="7 8" id="KW-0012">Acyltransferase</keyword>
<dbReference type="InterPro" id="IPR039859">
    <property type="entry name" value="PFA4/ZDH16/20/ERF2-like"/>
</dbReference>
<evidence type="ECO:0000256" key="8">
    <source>
        <dbReference type="RuleBase" id="RU079119"/>
    </source>
</evidence>
<feature type="region of interest" description="Disordered" evidence="9">
    <location>
        <begin position="533"/>
        <end position="571"/>
    </location>
</feature>
<dbReference type="GO" id="GO:0005794">
    <property type="term" value="C:Golgi apparatus"/>
    <property type="evidence" value="ECO:0007669"/>
    <property type="project" value="TreeGrafter"/>
</dbReference>
<keyword evidence="5 8" id="KW-1133">Transmembrane helix</keyword>
<dbReference type="InterPro" id="IPR001594">
    <property type="entry name" value="Palmitoyltrfase_DHHC"/>
</dbReference>
<dbReference type="AlphaFoldDB" id="A0A7I8K446"/>
<proteinExistence type="inferred from homology"/>
<evidence type="ECO:0000256" key="6">
    <source>
        <dbReference type="ARBA" id="ARBA00023136"/>
    </source>
</evidence>